<evidence type="ECO:0000313" key="1">
    <source>
        <dbReference type="EMBL" id="GAA4754623.1"/>
    </source>
</evidence>
<dbReference type="EMBL" id="BAABLP010000007">
    <property type="protein sequence ID" value="GAA4754623.1"/>
    <property type="molecule type" value="Genomic_DNA"/>
</dbReference>
<keyword evidence="2" id="KW-1185">Reference proteome</keyword>
<comment type="caution">
    <text evidence="1">The sequence shown here is derived from an EMBL/GenBank/DDBJ whole genome shotgun (WGS) entry which is preliminary data.</text>
</comment>
<organism evidence="1 2">
    <name type="scientific">Amnibacterium soli</name>
    <dbReference type="NCBI Taxonomy" id="1282736"/>
    <lineage>
        <taxon>Bacteria</taxon>
        <taxon>Bacillati</taxon>
        <taxon>Actinomycetota</taxon>
        <taxon>Actinomycetes</taxon>
        <taxon>Micrococcales</taxon>
        <taxon>Microbacteriaceae</taxon>
        <taxon>Amnibacterium</taxon>
    </lineage>
</organism>
<dbReference type="Proteomes" id="UP001500121">
    <property type="component" value="Unassembled WGS sequence"/>
</dbReference>
<gene>
    <name evidence="1" type="ORF">GCM10025783_29620</name>
</gene>
<accession>A0ABP8ZEF8</accession>
<protein>
    <submittedName>
        <fullName evidence="1">Uncharacterized protein</fullName>
    </submittedName>
</protein>
<sequence>MSPDRVAADAWLLTRAISPRDRVRVAAIDTTDGVLNQYSRTWSTATAQPPSVPWAVPLSSAEGYRLIAFDFDAKGDEDAAAADAVTLADLLAEAGISHVICRSGPSGGRHVWTATTEAIDPDLVGTMARLASAVLPSLDIAPLRNSATGCVRPPGTPHRDGGWSQVLSGDLNCLLHPMIGRKEIEALVRALATRITGEAPPADSAAQSKVCVDAQGHPYLPGTRRPLPAASSVALQTSTADLDASTVLNTVLLGAAASHWHLADVAELVSTAPGLEHIRSKRGTRGRTARPHRQQAETLARQWRYAVRYVAEHPRRTGVDATFDDRAGRLADIVRALQEHADAAAGRWNRGGGPSDRRVLDCLHLWALVAVGTTVEADTRRVALACGIGRETARTALQRLAADGWITQAKEAAGVHGASWQIDPLNVLPRDEVQSRAQAATRPEGAGAAERATLTQQLQQRLDLATHDAFTGSHALPLAAGNLYARLTAASSSVDAGSDDTLLMRLVVFGLVARQGAAWIRTNPLARDAAAQEFGVAGRLSSRQERYQAERAAWSWWQAEHSWMCSPRTRHDARARFDQAPLWQPAGAARYPQHPRGPDGRANFHAARAAVRDGALTTAAILVAA</sequence>
<proteinExistence type="predicted"/>
<reference evidence="2" key="1">
    <citation type="journal article" date="2019" name="Int. J. Syst. Evol. Microbiol.">
        <title>The Global Catalogue of Microorganisms (GCM) 10K type strain sequencing project: providing services to taxonomists for standard genome sequencing and annotation.</title>
        <authorList>
            <consortium name="The Broad Institute Genomics Platform"/>
            <consortium name="The Broad Institute Genome Sequencing Center for Infectious Disease"/>
            <person name="Wu L."/>
            <person name="Ma J."/>
        </authorList>
    </citation>
    <scope>NUCLEOTIDE SEQUENCE [LARGE SCALE GENOMIC DNA]</scope>
    <source>
        <strain evidence="2">JCM 19015</strain>
    </source>
</reference>
<evidence type="ECO:0000313" key="2">
    <source>
        <dbReference type="Proteomes" id="UP001500121"/>
    </source>
</evidence>
<name>A0ABP8ZEF8_9MICO</name>